<keyword evidence="2" id="KW-0614">Plasmid</keyword>
<dbReference type="InterPro" id="IPR009956">
    <property type="entry name" value="Post-segregation_anti-tox_CcdA"/>
</dbReference>
<dbReference type="Pfam" id="PF07362">
    <property type="entry name" value="CcdA"/>
    <property type="match status" value="1"/>
</dbReference>
<keyword evidence="1" id="KW-1277">Toxin-antitoxin system</keyword>
<evidence type="ECO:0000313" key="3">
    <source>
        <dbReference type="Proteomes" id="UP000682358"/>
    </source>
</evidence>
<dbReference type="Proteomes" id="UP000682358">
    <property type="component" value="Plasmid p15628A_320"/>
</dbReference>
<proteinExistence type="predicted"/>
<dbReference type="Gene3D" id="1.10.1220.80">
    <property type="match status" value="1"/>
</dbReference>
<organism evidence="2 3">
    <name type="scientific">Providencia rettgeri</name>
    <dbReference type="NCBI Taxonomy" id="587"/>
    <lineage>
        <taxon>Bacteria</taxon>
        <taxon>Pseudomonadati</taxon>
        <taxon>Pseudomonadota</taxon>
        <taxon>Gammaproteobacteria</taxon>
        <taxon>Enterobacterales</taxon>
        <taxon>Morganellaceae</taxon>
        <taxon>Providencia</taxon>
    </lineage>
</organism>
<gene>
    <name evidence="2" type="primary">ccdA</name>
    <name evidence="2" type="ORF">KOF27_21160</name>
</gene>
<sequence>MKHRISVTVDKENYQLLNSFGINISGLVNEAIRKEAHKLKSKQWKADNREGMEEVANFIAQYGSFAEENRNWWYAIHCLWI</sequence>
<reference evidence="2" key="1">
    <citation type="submission" date="2023-04" db="EMBL/GenBank/DDBJ databases">
        <title>Co-integrate Col3M blaNDM-1-harbouring plasmids in clinical Providencia rettgeri isolates from Argentina.</title>
        <authorList>
            <person name="de Belder D."/>
            <person name="Martino F."/>
            <person name="Tijet N."/>
            <person name="Melano R.G."/>
            <person name="Faccone D."/>
            <person name="de Mendieta J.M."/>
            <person name="Rapoport M."/>
            <person name="Albornoz E."/>
            <person name="Petroni A."/>
            <person name="Tuduri E."/>
            <person name="Derdoy L."/>
            <person name="Cogut S."/>
            <person name="Errecalde L."/>
            <person name="Pasteran F."/>
            <person name="Corso A."/>
            <person name="Gomez S.A."/>
        </authorList>
    </citation>
    <scope>NUCLEOTIDE SEQUENCE</scope>
    <source>
        <strain evidence="2">PreM15628</strain>
        <plasmid evidence="2">p15628A_320</plasmid>
    </source>
</reference>
<protein>
    <submittedName>
        <fullName evidence="2">Type II toxin-antitoxin system antitoxin CcdA</fullName>
    </submittedName>
</protein>
<accession>A0AAJ6K4A6</accession>
<name>A0AAJ6K4A6_PRORE</name>
<dbReference type="AlphaFoldDB" id="A0AAJ6K4A6"/>
<geneLocation type="plasmid" evidence="2 3">
    <name>p15628A_320</name>
</geneLocation>
<evidence type="ECO:0000313" key="2">
    <source>
        <dbReference type="EMBL" id="WHT95730.1"/>
    </source>
</evidence>
<dbReference type="NCBIfam" id="NF010264">
    <property type="entry name" value="PRK13710.1"/>
    <property type="match status" value="1"/>
</dbReference>
<dbReference type="EMBL" id="CP123373">
    <property type="protein sequence ID" value="WHT95730.1"/>
    <property type="molecule type" value="Genomic_DNA"/>
</dbReference>
<evidence type="ECO:0000256" key="1">
    <source>
        <dbReference type="ARBA" id="ARBA00022649"/>
    </source>
</evidence>